<keyword evidence="2" id="KW-1185">Reference proteome</keyword>
<dbReference type="EMBL" id="CAJVPQ010006528">
    <property type="protein sequence ID" value="CAG8685800.1"/>
    <property type="molecule type" value="Genomic_DNA"/>
</dbReference>
<dbReference type="Proteomes" id="UP000789570">
    <property type="component" value="Unassembled WGS sequence"/>
</dbReference>
<name>A0A9N9HFN6_9GLOM</name>
<sequence>MTIAREVFKMLTNQTSFGFYTRTNYINIPSFINYPGGEDCLRDLSELKRYSNTSTEFFINYLEFVTIYD</sequence>
<evidence type="ECO:0000313" key="2">
    <source>
        <dbReference type="Proteomes" id="UP000789570"/>
    </source>
</evidence>
<comment type="caution">
    <text evidence="1">The sequence shown here is derived from an EMBL/GenBank/DDBJ whole genome shotgun (WGS) entry which is preliminary data.</text>
</comment>
<feature type="non-terminal residue" evidence="1">
    <location>
        <position position="69"/>
    </location>
</feature>
<protein>
    <submittedName>
        <fullName evidence="1">110_t:CDS:1</fullName>
    </submittedName>
</protein>
<evidence type="ECO:0000313" key="1">
    <source>
        <dbReference type="EMBL" id="CAG8685800.1"/>
    </source>
</evidence>
<organism evidence="1 2">
    <name type="scientific">Funneliformis caledonium</name>
    <dbReference type="NCBI Taxonomy" id="1117310"/>
    <lineage>
        <taxon>Eukaryota</taxon>
        <taxon>Fungi</taxon>
        <taxon>Fungi incertae sedis</taxon>
        <taxon>Mucoromycota</taxon>
        <taxon>Glomeromycotina</taxon>
        <taxon>Glomeromycetes</taxon>
        <taxon>Glomerales</taxon>
        <taxon>Glomeraceae</taxon>
        <taxon>Funneliformis</taxon>
    </lineage>
</organism>
<dbReference type="AlphaFoldDB" id="A0A9N9HFN6"/>
<proteinExistence type="predicted"/>
<reference evidence="1" key="1">
    <citation type="submission" date="2021-06" db="EMBL/GenBank/DDBJ databases">
        <authorList>
            <person name="Kallberg Y."/>
            <person name="Tangrot J."/>
            <person name="Rosling A."/>
        </authorList>
    </citation>
    <scope>NUCLEOTIDE SEQUENCE</scope>
    <source>
        <strain evidence="1">UK204</strain>
    </source>
</reference>
<gene>
    <name evidence="1" type="ORF">FCALED_LOCUS12742</name>
</gene>
<accession>A0A9N9HFN6</accession>